<dbReference type="EMBL" id="AWSO01000331">
    <property type="protein sequence ID" value="ESK91643.1"/>
    <property type="molecule type" value="Genomic_DNA"/>
</dbReference>
<evidence type="ECO:0000313" key="2">
    <source>
        <dbReference type="Proteomes" id="UP000017559"/>
    </source>
</evidence>
<reference evidence="1 2" key="1">
    <citation type="journal article" date="2014" name="BMC Genomics">
        <title>Genome and secretome analysis of the hemibiotrophic fungal pathogen, Moniliophthora roreri, which causes frosty pod rot disease of cacao: mechanisms of the biotrophic and necrotrophic phases.</title>
        <authorList>
            <person name="Meinhardt L.W."/>
            <person name="Costa G.G.L."/>
            <person name="Thomazella D.P.T."/>
            <person name="Teixeira P.J.P.L."/>
            <person name="Carazzolle M.F."/>
            <person name="Schuster S.C."/>
            <person name="Carlson J.E."/>
            <person name="Guiltinan M.J."/>
            <person name="Mieczkowski P."/>
            <person name="Farmer A."/>
            <person name="Ramaraj T."/>
            <person name="Crozier J."/>
            <person name="Davis R.E."/>
            <person name="Shao J."/>
            <person name="Melnick R.L."/>
            <person name="Pereira G.A.G."/>
            <person name="Bailey B.A."/>
        </authorList>
    </citation>
    <scope>NUCLEOTIDE SEQUENCE [LARGE SCALE GENOMIC DNA]</scope>
    <source>
        <strain evidence="1 2">MCA 2997</strain>
    </source>
</reference>
<dbReference type="HOGENOM" id="CLU_2159036_0_0_1"/>
<accession>V2WXT3</accession>
<protein>
    <submittedName>
        <fullName evidence="1">Uncharacterized protein</fullName>
    </submittedName>
</protein>
<dbReference type="AlphaFoldDB" id="V2WXT3"/>
<gene>
    <name evidence="1" type="ORF">Moror_10689</name>
</gene>
<dbReference type="OrthoDB" id="3133596at2759"/>
<organism evidence="1 2">
    <name type="scientific">Moniliophthora roreri (strain MCA 2997)</name>
    <name type="common">Cocoa frosty pod rot fungus</name>
    <name type="synonym">Crinipellis roreri</name>
    <dbReference type="NCBI Taxonomy" id="1381753"/>
    <lineage>
        <taxon>Eukaryota</taxon>
        <taxon>Fungi</taxon>
        <taxon>Dikarya</taxon>
        <taxon>Basidiomycota</taxon>
        <taxon>Agaricomycotina</taxon>
        <taxon>Agaricomycetes</taxon>
        <taxon>Agaricomycetidae</taxon>
        <taxon>Agaricales</taxon>
        <taxon>Marasmiineae</taxon>
        <taxon>Marasmiaceae</taxon>
        <taxon>Moniliophthora</taxon>
    </lineage>
</organism>
<comment type="caution">
    <text evidence="1">The sequence shown here is derived from an EMBL/GenBank/DDBJ whole genome shotgun (WGS) entry which is preliminary data.</text>
</comment>
<evidence type="ECO:0000313" key="1">
    <source>
        <dbReference type="EMBL" id="ESK91643.1"/>
    </source>
</evidence>
<sequence length="111" mass="12732">MTRGDEDNPGRFSWACAPVNRVWNPLFCPCLIKHRKAISRTEVDAITHRFNPTCKTGNASSMIEHVIPMSYPPQDYEYRVRPIDSNVPLYITSPGSNHQRDLPVLEQMPHI</sequence>
<keyword evidence="2" id="KW-1185">Reference proteome</keyword>
<dbReference type="Proteomes" id="UP000017559">
    <property type="component" value="Unassembled WGS sequence"/>
</dbReference>
<name>V2WXT3_MONRO</name>
<dbReference type="KEGG" id="mrr:Moror_10689"/>
<proteinExistence type="predicted"/>